<feature type="domain" description="DUF6794" evidence="1">
    <location>
        <begin position="29"/>
        <end position="112"/>
    </location>
</feature>
<evidence type="ECO:0000313" key="3">
    <source>
        <dbReference type="Proteomes" id="UP000767947"/>
    </source>
</evidence>
<proteinExistence type="predicted"/>
<comment type="caution">
    <text evidence="2">The sequence shown here is derived from an EMBL/GenBank/DDBJ whole genome shotgun (WGS) entry which is preliminary data.</text>
</comment>
<organism evidence="2 3">
    <name type="scientific">Flavobacterium solisilvae</name>
    <dbReference type="NCBI Taxonomy" id="1852019"/>
    <lineage>
        <taxon>Bacteria</taxon>
        <taxon>Pseudomonadati</taxon>
        <taxon>Bacteroidota</taxon>
        <taxon>Flavobacteriia</taxon>
        <taxon>Flavobacteriales</taxon>
        <taxon>Flavobacteriaceae</taxon>
        <taxon>Flavobacterium</taxon>
    </lineage>
</organism>
<protein>
    <recommendedName>
        <fullName evidence="1">DUF6794 domain-containing protein</fullName>
    </recommendedName>
</protein>
<dbReference type="InterPro" id="IPR046744">
    <property type="entry name" value="DUF6794"/>
</dbReference>
<evidence type="ECO:0000313" key="2">
    <source>
        <dbReference type="EMBL" id="NMH24216.1"/>
    </source>
</evidence>
<dbReference type="Proteomes" id="UP000767947">
    <property type="component" value="Unassembled WGS sequence"/>
</dbReference>
<reference evidence="2 3" key="1">
    <citation type="submission" date="2020-02" db="EMBL/GenBank/DDBJ databases">
        <title>Flavobacterium sp. genome.</title>
        <authorList>
            <person name="Jung H.S."/>
            <person name="Baek J.H."/>
            <person name="Jeon C.O."/>
        </authorList>
    </citation>
    <scope>NUCLEOTIDE SEQUENCE [LARGE SCALE GENOMIC DNA]</scope>
    <source>
        <strain evidence="2 3">SE-s27</strain>
    </source>
</reference>
<evidence type="ECO:0000259" key="1">
    <source>
        <dbReference type="Pfam" id="PF20594"/>
    </source>
</evidence>
<dbReference type="RefSeq" id="WP_169522788.1">
    <property type="nucleotide sequence ID" value="NZ_JAAMPT010000196.1"/>
</dbReference>
<name>A0ABX1QPR3_9FLAO</name>
<dbReference type="EMBL" id="JAAMPT010000196">
    <property type="protein sequence ID" value="NMH24216.1"/>
    <property type="molecule type" value="Genomic_DNA"/>
</dbReference>
<dbReference type="Pfam" id="PF20594">
    <property type="entry name" value="DUF6794"/>
    <property type="match status" value="1"/>
</dbReference>
<keyword evidence="3" id="KW-1185">Reference proteome</keyword>
<gene>
    <name evidence="2" type="ORF">G6042_02915</name>
</gene>
<accession>A0ABX1QPR3</accession>
<sequence length="263" mass="31289">MRTTTIILFLFISNCFSQNDCNRYSNDYIPKNLIEALNYLDCKWSKNDKDIFKNKEEQDAVSEIHFSTGLNIRNSWGLWGKRRNSLKRYFIRKGVFHPDDISSIILTSFHRHINNKEIGLDEQIKHYKEYWKKAKVKKEKEIQAQEIESRNEFESFKISDSVKIAYNLHENKTIWAYRIQKYPDLNEVANCYVSGIVTRKKTKLKKRKYILYIKVTDMCGYNDAIQNGIENNRLSLNKEYDFSLMNYKITKVQNNSTNSDLVK</sequence>